<evidence type="ECO:0000256" key="1">
    <source>
        <dbReference type="ARBA" id="ARBA00022737"/>
    </source>
</evidence>
<proteinExistence type="predicted"/>
<dbReference type="InterPro" id="IPR041118">
    <property type="entry name" value="Rx_N"/>
</dbReference>
<organism evidence="5 6">
    <name type="scientific">Ziziphus jujuba</name>
    <name type="common">Chinese jujube</name>
    <name type="synonym">Ziziphus sativa</name>
    <dbReference type="NCBI Taxonomy" id="326968"/>
    <lineage>
        <taxon>Eukaryota</taxon>
        <taxon>Viridiplantae</taxon>
        <taxon>Streptophyta</taxon>
        <taxon>Embryophyta</taxon>
        <taxon>Tracheophyta</taxon>
        <taxon>Spermatophyta</taxon>
        <taxon>Magnoliopsida</taxon>
        <taxon>eudicotyledons</taxon>
        <taxon>Gunneridae</taxon>
        <taxon>Pentapetalae</taxon>
        <taxon>rosids</taxon>
        <taxon>fabids</taxon>
        <taxon>Rosales</taxon>
        <taxon>Rhamnaceae</taxon>
        <taxon>Paliureae</taxon>
        <taxon>Ziziphus</taxon>
    </lineage>
</organism>
<gene>
    <name evidence="6" type="primary">LOC132800435</name>
</gene>
<evidence type="ECO:0000259" key="4">
    <source>
        <dbReference type="Pfam" id="PF18052"/>
    </source>
</evidence>
<sequence length="121" mass="13424">MAESILFNIAEGIIGRLGSAAVREIGLLWGVNDELSGLEDTILTIKPILLDAEEKKVNNHQVKIWLSRLEDVVYEADDSLSEVSDEALRRQVVAGHEVALQLCTFSQPQTNLPLGTRWLTK</sequence>
<evidence type="ECO:0000256" key="3">
    <source>
        <dbReference type="ARBA" id="ARBA00022821"/>
    </source>
</evidence>
<protein>
    <submittedName>
        <fullName evidence="6">Disease resistance protein RGA2-like</fullName>
    </submittedName>
</protein>
<dbReference type="Pfam" id="PF18052">
    <property type="entry name" value="Rx_N"/>
    <property type="match status" value="1"/>
</dbReference>
<reference evidence="6" key="1">
    <citation type="submission" date="2025-08" db="UniProtKB">
        <authorList>
            <consortium name="RefSeq"/>
        </authorList>
    </citation>
    <scope>IDENTIFICATION</scope>
    <source>
        <tissue evidence="6">Seedling</tissue>
    </source>
</reference>
<dbReference type="RefSeq" id="XP_060670060.1">
    <property type="nucleotide sequence ID" value="XM_060814077.1"/>
</dbReference>
<keyword evidence="2" id="KW-0547">Nucleotide-binding</keyword>
<evidence type="ECO:0000313" key="5">
    <source>
        <dbReference type="Proteomes" id="UP001652623"/>
    </source>
</evidence>
<name>A0ABM4A001_ZIZJJ</name>
<feature type="domain" description="Disease resistance N-terminal" evidence="4">
    <location>
        <begin position="13"/>
        <end position="92"/>
    </location>
</feature>
<evidence type="ECO:0000256" key="2">
    <source>
        <dbReference type="ARBA" id="ARBA00022741"/>
    </source>
</evidence>
<keyword evidence="1" id="KW-0677">Repeat</keyword>
<accession>A0ABM4A001</accession>
<keyword evidence="3" id="KW-0611">Plant defense</keyword>
<evidence type="ECO:0000313" key="6">
    <source>
        <dbReference type="RefSeq" id="XP_060670060.1"/>
    </source>
</evidence>
<keyword evidence="5" id="KW-1185">Reference proteome</keyword>
<dbReference type="Proteomes" id="UP001652623">
    <property type="component" value="Chromosome 2"/>
</dbReference>
<dbReference type="Gene3D" id="1.20.5.4130">
    <property type="match status" value="1"/>
</dbReference>
<dbReference type="GeneID" id="132800435"/>